<accession>A0ABN9WWA9</accession>
<keyword evidence="3" id="KW-1185">Reference proteome</keyword>
<feature type="compositionally biased region" description="Polar residues" evidence="1">
    <location>
        <begin position="51"/>
        <end position="61"/>
    </location>
</feature>
<feature type="region of interest" description="Disordered" evidence="1">
    <location>
        <begin position="32"/>
        <end position="75"/>
    </location>
</feature>
<feature type="compositionally biased region" description="Low complexity" evidence="1">
    <location>
        <begin position="173"/>
        <end position="186"/>
    </location>
</feature>
<dbReference type="Proteomes" id="UP001189429">
    <property type="component" value="Unassembled WGS sequence"/>
</dbReference>
<evidence type="ECO:0000256" key="1">
    <source>
        <dbReference type="SAM" id="MobiDB-lite"/>
    </source>
</evidence>
<evidence type="ECO:0000313" key="3">
    <source>
        <dbReference type="Proteomes" id="UP001189429"/>
    </source>
</evidence>
<evidence type="ECO:0000313" key="2">
    <source>
        <dbReference type="EMBL" id="CAK0891158.1"/>
    </source>
</evidence>
<protein>
    <submittedName>
        <fullName evidence="2">Uncharacterized protein</fullName>
    </submittedName>
</protein>
<sequence length="220" mass="23132">MQRRQALHMLTSARCSCFFPLSSGLGRMENTNAAAAVGPPSPTRAGWNKNAPPTSSNSSTRPEPVDKPPKGRPTAATDLLASRAARSCAVPLAGMPLLSMPCHDGRHPATAASEARSPQTLGPCAAPSSMAQRLRPQCEAFGSHVGGQEEEEEEEEEEGRGHSGMACRRITNHRAASSHASGSRGRLVPCSTGPSPVPPLGRRSLVGSLEKESFDEESSE</sequence>
<feature type="region of interest" description="Disordered" evidence="1">
    <location>
        <begin position="143"/>
        <end position="220"/>
    </location>
</feature>
<reference evidence="2" key="1">
    <citation type="submission" date="2023-10" db="EMBL/GenBank/DDBJ databases">
        <authorList>
            <person name="Chen Y."/>
            <person name="Shah S."/>
            <person name="Dougan E. K."/>
            <person name="Thang M."/>
            <person name="Chan C."/>
        </authorList>
    </citation>
    <scope>NUCLEOTIDE SEQUENCE [LARGE SCALE GENOMIC DNA]</scope>
</reference>
<feature type="region of interest" description="Disordered" evidence="1">
    <location>
        <begin position="106"/>
        <end position="127"/>
    </location>
</feature>
<dbReference type="EMBL" id="CAUYUJ010019436">
    <property type="protein sequence ID" value="CAK0891158.1"/>
    <property type="molecule type" value="Genomic_DNA"/>
</dbReference>
<gene>
    <name evidence="2" type="ORF">PCOR1329_LOCUS71174</name>
</gene>
<feature type="compositionally biased region" description="Acidic residues" evidence="1">
    <location>
        <begin position="148"/>
        <end position="158"/>
    </location>
</feature>
<organism evidence="2 3">
    <name type="scientific">Prorocentrum cordatum</name>
    <dbReference type="NCBI Taxonomy" id="2364126"/>
    <lineage>
        <taxon>Eukaryota</taxon>
        <taxon>Sar</taxon>
        <taxon>Alveolata</taxon>
        <taxon>Dinophyceae</taxon>
        <taxon>Prorocentrales</taxon>
        <taxon>Prorocentraceae</taxon>
        <taxon>Prorocentrum</taxon>
    </lineage>
</organism>
<comment type="caution">
    <text evidence="2">The sequence shown here is derived from an EMBL/GenBank/DDBJ whole genome shotgun (WGS) entry which is preliminary data.</text>
</comment>
<proteinExistence type="predicted"/>
<name>A0ABN9WWA9_9DINO</name>